<feature type="domain" description="Glycosyl hydrolases family 2 sugar binding" evidence="8">
    <location>
        <begin position="49"/>
        <end position="238"/>
    </location>
</feature>
<evidence type="ECO:0000259" key="8">
    <source>
        <dbReference type="Pfam" id="PF02837"/>
    </source>
</evidence>
<dbReference type="InterPro" id="IPR017853">
    <property type="entry name" value="GH"/>
</dbReference>
<proteinExistence type="inferred from homology"/>
<keyword evidence="5" id="KW-0326">Glycosidase</keyword>
<gene>
    <name evidence="9" type="ORF">I5M32_13990</name>
</gene>
<keyword evidence="10" id="KW-1185">Reference proteome</keyword>
<dbReference type="InterPro" id="IPR006102">
    <property type="entry name" value="Ig-like_GH2"/>
</dbReference>
<dbReference type="EMBL" id="JAEHFY010000021">
    <property type="protein sequence ID" value="MBK0384076.1"/>
    <property type="molecule type" value="Genomic_DNA"/>
</dbReference>
<name>A0ABS1BMJ5_9SPHI</name>
<comment type="caution">
    <text evidence="9">The sequence shown here is derived from an EMBL/GenBank/DDBJ whole genome shotgun (WGS) entry which is preliminary data.</text>
</comment>
<evidence type="ECO:0000256" key="1">
    <source>
        <dbReference type="ARBA" id="ARBA00001412"/>
    </source>
</evidence>
<keyword evidence="4" id="KW-0378">Hydrolase</keyword>
<evidence type="ECO:0000259" key="7">
    <source>
        <dbReference type="Pfam" id="PF02836"/>
    </source>
</evidence>
<evidence type="ECO:0000256" key="5">
    <source>
        <dbReference type="ARBA" id="ARBA00023295"/>
    </source>
</evidence>
<comment type="catalytic activity">
    <reaction evidence="1">
        <text>Hydrolysis of terminal non-reducing beta-D-galactose residues in beta-D-galactosides.</text>
        <dbReference type="EC" id="3.2.1.23"/>
    </reaction>
</comment>
<comment type="similarity">
    <text evidence="2">Belongs to the glycosyl hydrolase 2 family.</text>
</comment>
<dbReference type="Gene3D" id="3.20.20.80">
    <property type="entry name" value="Glycosidases"/>
    <property type="match status" value="1"/>
</dbReference>
<dbReference type="PANTHER" id="PTHR46323:SF2">
    <property type="entry name" value="BETA-GALACTOSIDASE"/>
    <property type="match status" value="1"/>
</dbReference>
<evidence type="ECO:0000313" key="9">
    <source>
        <dbReference type="EMBL" id="MBK0384076.1"/>
    </source>
</evidence>
<feature type="domain" description="Glycoside hydrolase family 2 catalytic" evidence="7">
    <location>
        <begin position="355"/>
        <end position="503"/>
    </location>
</feature>
<dbReference type="InterPro" id="IPR006104">
    <property type="entry name" value="Glyco_hydro_2_N"/>
</dbReference>
<dbReference type="PANTHER" id="PTHR46323">
    <property type="entry name" value="BETA-GALACTOSIDASE"/>
    <property type="match status" value="1"/>
</dbReference>
<evidence type="ECO:0000256" key="3">
    <source>
        <dbReference type="ARBA" id="ARBA00012756"/>
    </source>
</evidence>
<sequence>MVVLSQKAIFKNFFAPKACKSKSFLFLLVLIFVFNLKSSLAQEKNKIDLSGKWEFQIDSLNIGIAQKWYNKQLDGKINLPGSMTTNGIGNDIDLKTPWTGDILDSSYYKKPEYAKYRAAGNIKIPFWLQPIKYYKGVAWYQKVVDIPKSFGNKSINIFLERPHWQTTLWVDDKSLGSQNSLGTAHQFLIGKGLTEGKHIITIRIDNGIDTLKVGEDSHSITDNTQGNWNGIIGKMELQAIPKCNIQNVQVYPDIQNKKITVKLYFDSFEGKTQKGVLEIFAQNSNPSAEKLPLLTKDIKIGRLNNSMEVVYPMGQNPLLWDEFNPNVYSLKVNLKTKLGNSQKTVDFGMREFAAQGKQFLMNGKPVFLRGTLDCAAYPITGYPPTDINSWITIFSKLKSYGLNHVRYHSWTPPEAAFEAADKLGFYLQVECSSWANGDARVGEGWPLDQWLYEESNRMEKAYGNHPSFVMMAYGNEPKGKDHVKYLTDFVKYWEAKDNRRLYTTGAGWPVIAESDYDNTPNPRIQRWGEGLKSIINAEPPKANYNWANRIEKAKHPTVSHEIGQWCVYPDFKEIKEYTGILKPKNFEIFEDKLKENKLYSLADSFLLASGKLQVLCYKADIEAALRTPHFGGFQLLGLSDFPGQGTALVGVLNAFWQDKNYITGKEFSHFCSPTVPLALFPKFIYHNNETLDIPIKLAHYGNKLLKEVTPTWNIKDVNGKILFYGQLNKKDLPLGNDIDLGNISQSLSAIDKAEKLQLNINVADGHNSWDFFVYPAILPKLETKVFTTQKFDKEALDVLNKGGRVLLTLKKGEIKPEMGGNVKIGFSSIFWNTSYTSGQAPNTLGILCNPNHPALNNFPTDYYSNWQWWDGMMHSNAIRLDSVSKDIKPIVRVIDDWYTASSLGLIFECKVGNGKLLVSGIDLLEDNDKRPEAKQLLYSLQKYMGSDRFSPKTEVNVNQINKLFN</sequence>
<dbReference type="InterPro" id="IPR050347">
    <property type="entry name" value="Bact_Beta-galactosidase"/>
</dbReference>
<dbReference type="SUPFAM" id="SSF49785">
    <property type="entry name" value="Galactose-binding domain-like"/>
    <property type="match status" value="1"/>
</dbReference>
<dbReference type="Proteomes" id="UP000660024">
    <property type="component" value="Unassembled WGS sequence"/>
</dbReference>
<reference evidence="9 10" key="1">
    <citation type="submission" date="2020-12" db="EMBL/GenBank/DDBJ databases">
        <title>Bacterial novel species Pedobacter sp. SD-b isolated from soil.</title>
        <authorList>
            <person name="Jung H.-Y."/>
        </authorList>
    </citation>
    <scope>NUCLEOTIDE SEQUENCE [LARGE SCALE GENOMIC DNA]</scope>
    <source>
        <strain evidence="9 10">SD-b</strain>
    </source>
</reference>
<accession>A0ABS1BMJ5</accession>
<dbReference type="SUPFAM" id="SSF51445">
    <property type="entry name" value="(Trans)glycosidases"/>
    <property type="match status" value="1"/>
</dbReference>
<organism evidence="9 10">
    <name type="scientific">Pedobacter segetis</name>
    <dbReference type="NCBI Taxonomy" id="2793069"/>
    <lineage>
        <taxon>Bacteria</taxon>
        <taxon>Pseudomonadati</taxon>
        <taxon>Bacteroidota</taxon>
        <taxon>Sphingobacteriia</taxon>
        <taxon>Sphingobacteriales</taxon>
        <taxon>Sphingobacteriaceae</taxon>
        <taxon>Pedobacter</taxon>
    </lineage>
</organism>
<dbReference type="InterPro" id="IPR008979">
    <property type="entry name" value="Galactose-bd-like_sf"/>
</dbReference>
<dbReference type="EC" id="3.2.1.23" evidence="3"/>
<dbReference type="InterPro" id="IPR006103">
    <property type="entry name" value="Glyco_hydro_2_cat"/>
</dbReference>
<dbReference type="Pfam" id="PF02836">
    <property type="entry name" value="Glyco_hydro_2_C"/>
    <property type="match status" value="1"/>
</dbReference>
<evidence type="ECO:0000256" key="4">
    <source>
        <dbReference type="ARBA" id="ARBA00022801"/>
    </source>
</evidence>
<dbReference type="Pfam" id="PF00703">
    <property type="entry name" value="Glyco_hydro_2"/>
    <property type="match status" value="1"/>
</dbReference>
<evidence type="ECO:0000313" key="10">
    <source>
        <dbReference type="Proteomes" id="UP000660024"/>
    </source>
</evidence>
<dbReference type="RefSeq" id="WP_200587447.1">
    <property type="nucleotide sequence ID" value="NZ_JAEHFY010000021.1"/>
</dbReference>
<evidence type="ECO:0000259" key="6">
    <source>
        <dbReference type="Pfam" id="PF00703"/>
    </source>
</evidence>
<protein>
    <recommendedName>
        <fullName evidence="3">beta-galactosidase</fullName>
        <ecNumber evidence="3">3.2.1.23</ecNumber>
    </recommendedName>
</protein>
<feature type="domain" description="Glycoside hydrolase family 2 immunoglobulin-like beta-sandwich" evidence="6">
    <location>
        <begin position="244"/>
        <end position="350"/>
    </location>
</feature>
<evidence type="ECO:0000256" key="2">
    <source>
        <dbReference type="ARBA" id="ARBA00007401"/>
    </source>
</evidence>
<dbReference type="Pfam" id="PF02837">
    <property type="entry name" value="Glyco_hydro_2_N"/>
    <property type="match status" value="1"/>
</dbReference>
<dbReference type="Gene3D" id="2.60.120.260">
    <property type="entry name" value="Galactose-binding domain-like"/>
    <property type="match status" value="1"/>
</dbReference>